<comment type="subcellular location">
    <subcellularLocation>
        <location evidence="2">Nucleus</location>
    </subcellularLocation>
</comment>
<dbReference type="CDD" id="cd20085">
    <property type="entry name" value="XPF_nuclease_Mms4"/>
    <property type="match status" value="1"/>
</dbReference>
<dbReference type="SMART" id="SM00891">
    <property type="entry name" value="ERCC4"/>
    <property type="match status" value="1"/>
</dbReference>
<feature type="region of interest" description="Disordered" evidence="14">
    <location>
        <begin position="116"/>
        <end position="253"/>
    </location>
</feature>
<keyword evidence="10" id="KW-0233">DNA recombination</keyword>
<evidence type="ECO:0000256" key="6">
    <source>
        <dbReference type="ARBA" id="ARBA00022759"/>
    </source>
</evidence>
<evidence type="ECO:0000256" key="4">
    <source>
        <dbReference type="ARBA" id="ARBA00022722"/>
    </source>
</evidence>
<dbReference type="PANTHER" id="PTHR21077">
    <property type="entry name" value="EME1 PROTEIN"/>
    <property type="match status" value="1"/>
</dbReference>
<evidence type="ECO:0000256" key="5">
    <source>
        <dbReference type="ARBA" id="ARBA00022723"/>
    </source>
</evidence>
<evidence type="ECO:0000256" key="7">
    <source>
        <dbReference type="ARBA" id="ARBA00022763"/>
    </source>
</evidence>
<dbReference type="InterPro" id="IPR047521">
    <property type="entry name" value="XPF_nuclease_EME1_ascomycetes"/>
</dbReference>
<feature type="compositionally biased region" description="Low complexity" evidence="14">
    <location>
        <begin position="138"/>
        <end position="152"/>
    </location>
</feature>
<feature type="region of interest" description="Disordered" evidence="14">
    <location>
        <begin position="290"/>
        <end position="386"/>
    </location>
</feature>
<evidence type="ECO:0000256" key="11">
    <source>
        <dbReference type="ARBA" id="ARBA00023204"/>
    </source>
</evidence>
<name>A0ABR3GEA2_9PEZI</name>
<evidence type="ECO:0000313" key="16">
    <source>
        <dbReference type="EMBL" id="KAL0634292.1"/>
    </source>
</evidence>
<evidence type="ECO:0000256" key="3">
    <source>
        <dbReference type="ARBA" id="ARBA00005313"/>
    </source>
</evidence>
<dbReference type="InterPro" id="IPR033310">
    <property type="entry name" value="Mms4/EME1/EME2"/>
</dbReference>
<keyword evidence="4" id="KW-0540">Nuclease</keyword>
<dbReference type="PANTHER" id="PTHR21077:SF5">
    <property type="entry name" value="CROSSOVER JUNCTION ENDONUCLEASE MMS4"/>
    <property type="match status" value="1"/>
</dbReference>
<evidence type="ECO:0000256" key="2">
    <source>
        <dbReference type="ARBA" id="ARBA00004123"/>
    </source>
</evidence>
<gene>
    <name evidence="16" type="ORF">Q9L58_006830</name>
</gene>
<feature type="compositionally biased region" description="Basic and acidic residues" evidence="14">
    <location>
        <begin position="322"/>
        <end position="374"/>
    </location>
</feature>
<keyword evidence="8" id="KW-0378">Hydrolase</keyword>
<reference evidence="16 17" key="1">
    <citation type="submission" date="2024-02" db="EMBL/GenBank/DDBJ databases">
        <title>Discinaceae phylogenomics.</title>
        <authorList>
            <person name="Dirks A.C."/>
            <person name="James T.Y."/>
        </authorList>
    </citation>
    <scope>NUCLEOTIDE SEQUENCE [LARGE SCALE GENOMIC DNA]</scope>
    <source>
        <strain evidence="16 17">ACD0624</strain>
    </source>
</reference>
<keyword evidence="17" id="KW-1185">Reference proteome</keyword>
<keyword evidence="11" id="KW-0234">DNA repair</keyword>
<keyword evidence="9" id="KW-0460">Magnesium</keyword>
<comment type="similarity">
    <text evidence="3">Belongs to the EME1/MMS4 family.</text>
</comment>
<sequence>MPLSSSPGRSRLETQVRQVYDATGKSLNEIRTDLEFTGSAQKTIDRISNGEFLKDTPRDPTFKARLNNGPMAPVPQPPGPTRAENTRIEDPNGKGKGIARVLPLECEIINLCDSDDETTPAAQSISEPSKFRPTKIPSSAAAGSGSSGSSSALIVKPDTVIPKLGNMKRPRHKTPPLFRIYPSSTSPSPPPLPLQKSPVNKRPHTPTAPPGAESSVAAASLSNKKQKTKRIYSLDGESDPEEVIPPRKPAAARSSILSASTMALLKEFAEDSDDDFDLWGILCGREGALKTRGRTRGRIVEVEDDDDDNSSTKRPKKNSRLSKSEKACRAAEKEGTRLLKQQGREAKAAEKEETKAQKKREREVKEAEKKREQELASANKLKTSKKDSAPEMIVDISIDLAASVLGDQLRRFMIALGCEVNHEWQPMVAGGGICRVVKWRRKVKAEYNEERGMFLPLAVEQIWDEQHVLVYLTAEEFLEVAMDTTSRDGLAEHVLRIKRLHPGREEDVKLIYLIEGLDALARKNKNNRNRLYQSRVRAQLRTGEATNPVTYPDIIDDDQIEDARLRLQVIHGCLIHETNAAVESMEWISKFTGDISTIPYKKSRIVADTAFCTDVGQVKTGIGKADTYSRMLEEIHRVTPSVANGVANEYPDVQALVNAFKLHGENAVEHLPNIATKDGLPMSRTIGAACSRRIYGTFMGTDPFDTDV</sequence>
<comment type="caution">
    <text evidence="16">The sequence shown here is derived from an EMBL/GenBank/DDBJ whole genome shotgun (WGS) entry which is preliminary data.</text>
</comment>
<keyword evidence="7" id="KW-0227">DNA damage</keyword>
<keyword evidence="6" id="KW-0255">Endonuclease</keyword>
<keyword evidence="12" id="KW-0539">Nucleus</keyword>
<evidence type="ECO:0000256" key="14">
    <source>
        <dbReference type="SAM" id="MobiDB-lite"/>
    </source>
</evidence>
<organism evidence="16 17">
    <name type="scientific">Discina gigas</name>
    <dbReference type="NCBI Taxonomy" id="1032678"/>
    <lineage>
        <taxon>Eukaryota</taxon>
        <taxon>Fungi</taxon>
        <taxon>Dikarya</taxon>
        <taxon>Ascomycota</taxon>
        <taxon>Pezizomycotina</taxon>
        <taxon>Pezizomycetes</taxon>
        <taxon>Pezizales</taxon>
        <taxon>Discinaceae</taxon>
        <taxon>Discina</taxon>
    </lineage>
</organism>
<protein>
    <recommendedName>
        <fullName evidence="15">ERCC4 domain-containing protein</fullName>
    </recommendedName>
</protein>
<feature type="compositionally biased region" description="Basic and acidic residues" evidence="14">
    <location>
        <begin position="52"/>
        <end position="62"/>
    </location>
</feature>
<dbReference type="InterPro" id="IPR042530">
    <property type="entry name" value="EME1/EME2_C"/>
</dbReference>
<dbReference type="Gene3D" id="1.10.150.670">
    <property type="entry name" value="Crossover junction endonuclease EME1, DNA-binding domain"/>
    <property type="match status" value="1"/>
</dbReference>
<dbReference type="EMBL" id="JBBBZM010000099">
    <property type="protein sequence ID" value="KAL0634292.1"/>
    <property type="molecule type" value="Genomic_DNA"/>
</dbReference>
<evidence type="ECO:0000313" key="17">
    <source>
        <dbReference type="Proteomes" id="UP001447188"/>
    </source>
</evidence>
<dbReference type="Pfam" id="PF02732">
    <property type="entry name" value="ERCC4"/>
    <property type="match status" value="1"/>
</dbReference>
<keyword evidence="5" id="KW-0479">Metal-binding</keyword>
<feature type="domain" description="ERCC4" evidence="15">
    <location>
        <begin position="391"/>
        <end position="661"/>
    </location>
</feature>
<proteinExistence type="inferred from homology"/>
<keyword evidence="13" id="KW-0469">Meiosis</keyword>
<feature type="compositionally biased region" description="Basic and acidic residues" evidence="14">
    <location>
        <begin position="84"/>
        <end position="93"/>
    </location>
</feature>
<evidence type="ECO:0000256" key="9">
    <source>
        <dbReference type="ARBA" id="ARBA00022842"/>
    </source>
</evidence>
<evidence type="ECO:0000259" key="15">
    <source>
        <dbReference type="SMART" id="SM00891"/>
    </source>
</evidence>
<feature type="region of interest" description="Disordered" evidence="14">
    <location>
        <begin position="51"/>
        <end position="96"/>
    </location>
</feature>
<comment type="cofactor">
    <cofactor evidence="1">
        <name>Mg(2+)</name>
        <dbReference type="ChEBI" id="CHEBI:18420"/>
    </cofactor>
</comment>
<evidence type="ECO:0000256" key="8">
    <source>
        <dbReference type="ARBA" id="ARBA00022801"/>
    </source>
</evidence>
<evidence type="ECO:0000256" key="1">
    <source>
        <dbReference type="ARBA" id="ARBA00001946"/>
    </source>
</evidence>
<dbReference type="Gene3D" id="3.40.50.10130">
    <property type="match status" value="1"/>
</dbReference>
<evidence type="ECO:0000256" key="12">
    <source>
        <dbReference type="ARBA" id="ARBA00023242"/>
    </source>
</evidence>
<accession>A0ABR3GEA2</accession>
<evidence type="ECO:0000256" key="10">
    <source>
        <dbReference type="ARBA" id="ARBA00023172"/>
    </source>
</evidence>
<dbReference type="InterPro" id="IPR006166">
    <property type="entry name" value="ERCC4_domain"/>
</dbReference>
<dbReference type="Proteomes" id="UP001447188">
    <property type="component" value="Unassembled WGS sequence"/>
</dbReference>
<evidence type="ECO:0000256" key="13">
    <source>
        <dbReference type="ARBA" id="ARBA00023254"/>
    </source>
</evidence>